<dbReference type="PRINTS" id="PR01853">
    <property type="entry name" value="YAJCTRNLCASE"/>
</dbReference>
<keyword evidence="10 11" id="KW-0472">Membrane</keyword>
<keyword evidence="6 11" id="KW-0812">Transmembrane</keyword>
<sequence length="108" mass="11647">MAAAPAAEGGEAAGGGLLQFMPLVFMVAIFYFIMIRPQQRREKERKAMIAAVKSGERVLLSSGIIGEVCTVKEKTLIVRIAENTKVEVLKSAVSQIIEKGETPNDVKA</sequence>
<keyword evidence="8 11" id="KW-1133">Transmembrane helix</keyword>
<feature type="transmembrane region" description="Helical" evidence="11">
    <location>
        <begin position="12"/>
        <end position="35"/>
    </location>
</feature>
<name>A0A6P1MFX1_9BACT</name>
<dbReference type="EMBL" id="CP047593">
    <property type="protein sequence ID" value="QHI70918.1"/>
    <property type="molecule type" value="Genomic_DNA"/>
</dbReference>
<evidence type="ECO:0000256" key="8">
    <source>
        <dbReference type="ARBA" id="ARBA00022989"/>
    </source>
</evidence>
<keyword evidence="13" id="KW-1185">Reference proteome</keyword>
<comment type="subcellular location">
    <subcellularLocation>
        <location evidence="1">Cell membrane</location>
        <topology evidence="1">Single-pass membrane protein</topology>
    </subcellularLocation>
</comment>
<evidence type="ECO:0000313" key="13">
    <source>
        <dbReference type="Proteomes" id="UP000464954"/>
    </source>
</evidence>
<evidence type="ECO:0000256" key="2">
    <source>
        <dbReference type="ARBA" id="ARBA00006742"/>
    </source>
</evidence>
<proteinExistence type="inferred from homology"/>
<evidence type="ECO:0000256" key="4">
    <source>
        <dbReference type="ARBA" id="ARBA00022448"/>
    </source>
</evidence>
<dbReference type="Proteomes" id="UP000464954">
    <property type="component" value="Chromosome"/>
</dbReference>
<dbReference type="GO" id="GO:0005886">
    <property type="term" value="C:plasma membrane"/>
    <property type="evidence" value="ECO:0007669"/>
    <property type="project" value="UniProtKB-SubCell"/>
</dbReference>
<dbReference type="SMART" id="SM01323">
    <property type="entry name" value="YajC"/>
    <property type="match status" value="1"/>
</dbReference>
<keyword evidence="5" id="KW-1003">Cell membrane</keyword>
<evidence type="ECO:0000256" key="11">
    <source>
        <dbReference type="SAM" id="Phobius"/>
    </source>
</evidence>
<dbReference type="PANTHER" id="PTHR33909:SF1">
    <property type="entry name" value="SEC TRANSLOCON ACCESSORY COMPLEX SUBUNIT YAJC"/>
    <property type="match status" value="1"/>
</dbReference>
<organism evidence="12 13">
    <name type="scientific">Tichowtungia aerotolerans</name>
    <dbReference type="NCBI Taxonomy" id="2697043"/>
    <lineage>
        <taxon>Bacteria</taxon>
        <taxon>Pseudomonadati</taxon>
        <taxon>Kiritimatiellota</taxon>
        <taxon>Tichowtungiia</taxon>
        <taxon>Tichowtungiales</taxon>
        <taxon>Tichowtungiaceae</taxon>
        <taxon>Tichowtungia</taxon>
    </lineage>
</organism>
<keyword evidence="7" id="KW-0653">Protein transport</keyword>
<dbReference type="PANTHER" id="PTHR33909">
    <property type="entry name" value="SEC TRANSLOCON ACCESSORY COMPLEX SUBUNIT YAJC"/>
    <property type="match status" value="1"/>
</dbReference>
<dbReference type="KEGG" id="taer:GT409_09490"/>
<evidence type="ECO:0000256" key="7">
    <source>
        <dbReference type="ARBA" id="ARBA00022927"/>
    </source>
</evidence>
<evidence type="ECO:0000256" key="6">
    <source>
        <dbReference type="ARBA" id="ARBA00022692"/>
    </source>
</evidence>
<dbReference type="GO" id="GO:0015031">
    <property type="term" value="P:protein transport"/>
    <property type="evidence" value="ECO:0007669"/>
    <property type="project" value="UniProtKB-KW"/>
</dbReference>
<gene>
    <name evidence="12" type="primary">yajC</name>
    <name evidence="12" type="ORF">GT409_09490</name>
</gene>
<evidence type="ECO:0000313" key="12">
    <source>
        <dbReference type="EMBL" id="QHI70918.1"/>
    </source>
</evidence>
<evidence type="ECO:0000256" key="1">
    <source>
        <dbReference type="ARBA" id="ARBA00004162"/>
    </source>
</evidence>
<dbReference type="InterPro" id="IPR003849">
    <property type="entry name" value="Preprotein_translocase_YajC"/>
</dbReference>
<accession>A0A6P1MFX1</accession>
<comment type="similarity">
    <text evidence="2">Belongs to the YajC family.</text>
</comment>
<keyword evidence="9" id="KW-0811">Translocation</keyword>
<keyword evidence="4" id="KW-0813">Transport</keyword>
<evidence type="ECO:0000256" key="9">
    <source>
        <dbReference type="ARBA" id="ARBA00023010"/>
    </source>
</evidence>
<dbReference type="AlphaFoldDB" id="A0A6P1MFX1"/>
<evidence type="ECO:0000256" key="3">
    <source>
        <dbReference type="ARBA" id="ARBA00014962"/>
    </source>
</evidence>
<protein>
    <recommendedName>
        <fullName evidence="3">Sec translocon accessory complex subunit YajC</fullName>
    </recommendedName>
</protein>
<dbReference type="NCBIfam" id="TIGR00739">
    <property type="entry name" value="yajC"/>
    <property type="match status" value="1"/>
</dbReference>
<evidence type="ECO:0000256" key="5">
    <source>
        <dbReference type="ARBA" id="ARBA00022475"/>
    </source>
</evidence>
<reference evidence="12 13" key="1">
    <citation type="submission" date="2020-01" db="EMBL/GenBank/DDBJ databases">
        <title>Ponticoccus aerotolerans gen. nov., sp. nov., an anaerobic bacterium and proposal of Ponticoccusceae fam. nov., Ponticoccusles ord. nov. and Ponticoccuse classis nov. in the phylum Kiritimatiellaeota.</title>
        <authorList>
            <person name="Zhou L.Y."/>
            <person name="Du Z.J."/>
        </authorList>
    </citation>
    <scope>NUCLEOTIDE SEQUENCE [LARGE SCALE GENOMIC DNA]</scope>
    <source>
        <strain evidence="12 13">S-5007</strain>
    </source>
</reference>
<dbReference type="Pfam" id="PF02699">
    <property type="entry name" value="YajC"/>
    <property type="match status" value="1"/>
</dbReference>
<evidence type="ECO:0000256" key="10">
    <source>
        <dbReference type="ARBA" id="ARBA00023136"/>
    </source>
</evidence>